<dbReference type="SUPFAM" id="SSF46626">
    <property type="entry name" value="Cytochrome c"/>
    <property type="match status" value="2"/>
</dbReference>
<evidence type="ECO:0000256" key="1">
    <source>
        <dbReference type="ARBA" id="ARBA00022448"/>
    </source>
</evidence>
<keyword evidence="5 6" id="KW-0408">Iron</keyword>
<evidence type="ECO:0000256" key="7">
    <source>
        <dbReference type="SAM" id="Phobius"/>
    </source>
</evidence>
<comment type="caution">
    <text evidence="9">The sequence shown here is derived from an EMBL/GenBank/DDBJ whole genome shotgun (WGS) entry which is preliminary data.</text>
</comment>
<sequence>MNDHRPRLISLRNPWFTASAGAVLILFLFTVFVGFVWLPSAQNDALFKGLLNAICSAAGVPRAWLSEASPPVQPKAPVSSVVLTPDMLGGPSSGGSVGRGATLALRCTMCHGARGVSAANTPNLAGQYEASIYKELRDFQSGARTSAVMAPMVVGLGDQDLRDLSAYYASLPRGDVSAAQQAHAMPNIVATGSPMRNIAPCGSCHGDMAIKLGAPWLGPQPHDYLKSQLEAFANDRRHNDISAQMRNIARNMTADEINASASYYAGSK</sequence>
<feature type="transmembrane region" description="Helical" evidence="7">
    <location>
        <begin position="15"/>
        <end position="38"/>
    </location>
</feature>
<accession>A0ABQ1GB80</accession>
<keyword evidence="2 6" id="KW-0349">Heme</keyword>
<dbReference type="InterPro" id="IPR050597">
    <property type="entry name" value="Cytochrome_c_Oxidase_Subunit"/>
</dbReference>
<dbReference type="Proteomes" id="UP000620046">
    <property type="component" value="Unassembled WGS sequence"/>
</dbReference>
<dbReference type="Pfam" id="PF00034">
    <property type="entry name" value="Cytochrom_C"/>
    <property type="match status" value="1"/>
</dbReference>
<evidence type="ECO:0000256" key="5">
    <source>
        <dbReference type="ARBA" id="ARBA00023004"/>
    </source>
</evidence>
<name>A0ABQ1GB80_9GAMM</name>
<evidence type="ECO:0000256" key="6">
    <source>
        <dbReference type="PROSITE-ProRule" id="PRU00433"/>
    </source>
</evidence>
<gene>
    <name evidence="9" type="ORF">GCM10010981_31880</name>
</gene>
<keyword evidence="1" id="KW-0813">Transport</keyword>
<dbReference type="Gene3D" id="1.10.760.10">
    <property type="entry name" value="Cytochrome c-like domain"/>
    <property type="match status" value="2"/>
</dbReference>
<dbReference type="InterPro" id="IPR009056">
    <property type="entry name" value="Cyt_c-like_dom"/>
</dbReference>
<keyword evidence="4" id="KW-0249">Electron transport</keyword>
<evidence type="ECO:0000259" key="8">
    <source>
        <dbReference type="PROSITE" id="PS51007"/>
    </source>
</evidence>
<keyword evidence="3 6" id="KW-0479">Metal-binding</keyword>
<feature type="domain" description="Cytochrome c" evidence="8">
    <location>
        <begin position="95"/>
        <end position="172"/>
    </location>
</feature>
<feature type="domain" description="Cytochrome c" evidence="8">
    <location>
        <begin position="187"/>
        <end position="268"/>
    </location>
</feature>
<keyword evidence="10" id="KW-1185">Reference proteome</keyword>
<dbReference type="EMBL" id="BMJA01000002">
    <property type="protein sequence ID" value="GGA40243.1"/>
    <property type="molecule type" value="Genomic_DNA"/>
</dbReference>
<keyword evidence="7" id="KW-1133">Transmembrane helix</keyword>
<evidence type="ECO:0000313" key="9">
    <source>
        <dbReference type="EMBL" id="GGA40243.1"/>
    </source>
</evidence>
<keyword evidence="7" id="KW-0472">Membrane</keyword>
<dbReference type="PANTHER" id="PTHR33751">
    <property type="entry name" value="CBB3-TYPE CYTOCHROME C OXIDASE SUBUNIT FIXP"/>
    <property type="match status" value="1"/>
</dbReference>
<dbReference type="PANTHER" id="PTHR33751:SF9">
    <property type="entry name" value="CYTOCHROME C4"/>
    <property type="match status" value="1"/>
</dbReference>
<dbReference type="RefSeq" id="WP_188795366.1">
    <property type="nucleotide sequence ID" value="NZ_BMJA01000002.1"/>
</dbReference>
<keyword evidence="7" id="KW-0812">Transmembrane</keyword>
<dbReference type="InterPro" id="IPR036909">
    <property type="entry name" value="Cyt_c-like_dom_sf"/>
</dbReference>
<evidence type="ECO:0000256" key="3">
    <source>
        <dbReference type="ARBA" id="ARBA00022723"/>
    </source>
</evidence>
<dbReference type="PROSITE" id="PS51007">
    <property type="entry name" value="CYTC"/>
    <property type="match status" value="2"/>
</dbReference>
<proteinExistence type="predicted"/>
<protein>
    <submittedName>
        <fullName evidence="9">Cytochrome c</fullName>
    </submittedName>
</protein>
<evidence type="ECO:0000256" key="4">
    <source>
        <dbReference type="ARBA" id="ARBA00022982"/>
    </source>
</evidence>
<evidence type="ECO:0000256" key="2">
    <source>
        <dbReference type="ARBA" id="ARBA00022617"/>
    </source>
</evidence>
<evidence type="ECO:0000313" key="10">
    <source>
        <dbReference type="Proteomes" id="UP000620046"/>
    </source>
</evidence>
<reference evidence="10" key="1">
    <citation type="journal article" date="2019" name="Int. J. Syst. Evol. Microbiol.">
        <title>The Global Catalogue of Microorganisms (GCM) 10K type strain sequencing project: providing services to taxonomists for standard genome sequencing and annotation.</title>
        <authorList>
            <consortium name="The Broad Institute Genomics Platform"/>
            <consortium name="The Broad Institute Genome Sequencing Center for Infectious Disease"/>
            <person name="Wu L."/>
            <person name="Ma J."/>
        </authorList>
    </citation>
    <scope>NUCLEOTIDE SEQUENCE [LARGE SCALE GENOMIC DNA]</scope>
    <source>
        <strain evidence="10">CGMCC 1.15439</strain>
    </source>
</reference>
<organism evidence="9 10">
    <name type="scientific">Dyella nitratireducens</name>
    <dbReference type="NCBI Taxonomy" id="1849580"/>
    <lineage>
        <taxon>Bacteria</taxon>
        <taxon>Pseudomonadati</taxon>
        <taxon>Pseudomonadota</taxon>
        <taxon>Gammaproteobacteria</taxon>
        <taxon>Lysobacterales</taxon>
        <taxon>Rhodanobacteraceae</taxon>
        <taxon>Dyella</taxon>
    </lineage>
</organism>